<dbReference type="STRING" id="1068978.AMETH_4266"/>
<dbReference type="HOGENOM" id="CLU_2434409_0_0_11"/>
<keyword evidence="3" id="KW-1185">Reference proteome</keyword>
<dbReference type="PATRIC" id="fig|1068978.7.peg.4569"/>
<gene>
    <name evidence="2" type="ORF">AMETH_4266</name>
</gene>
<protein>
    <submittedName>
        <fullName evidence="2">Uncharacterized protein</fullName>
    </submittedName>
</protein>
<feature type="region of interest" description="Disordered" evidence="1">
    <location>
        <begin position="1"/>
        <end position="31"/>
    </location>
</feature>
<evidence type="ECO:0000313" key="2">
    <source>
        <dbReference type="EMBL" id="AIJ24358.1"/>
    </source>
</evidence>
<feature type="compositionally biased region" description="Low complexity" evidence="1">
    <location>
        <begin position="1"/>
        <end position="12"/>
    </location>
</feature>
<sequence>MRDVGGAVTAAVVDEDQPQRPRVALGEQRGQRLRQDPGLVAGVRRGGSRWSVHQNRVAASHSQAASATTPTMIMKNSFPPGNRDVPDPMG</sequence>
<evidence type="ECO:0000313" key="3">
    <source>
        <dbReference type="Proteomes" id="UP000062973"/>
    </source>
</evidence>
<proteinExistence type="predicted"/>
<organism evidence="2 3">
    <name type="scientific">Amycolatopsis methanolica 239</name>
    <dbReference type="NCBI Taxonomy" id="1068978"/>
    <lineage>
        <taxon>Bacteria</taxon>
        <taxon>Bacillati</taxon>
        <taxon>Actinomycetota</taxon>
        <taxon>Actinomycetes</taxon>
        <taxon>Pseudonocardiales</taxon>
        <taxon>Pseudonocardiaceae</taxon>
        <taxon>Amycolatopsis</taxon>
        <taxon>Amycolatopsis methanolica group</taxon>
    </lineage>
</organism>
<accession>A0A076MTU1</accession>
<dbReference type="KEGG" id="amq:AMETH_4266"/>
<dbReference type="Proteomes" id="UP000062973">
    <property type="component" value="Chromosome"/>
</dbReference>
<evidence type="ECO:0000256" key="1">
    <source>
        <dbReference type="SAM" id="MobiDB-lite"/>
    </source>
</evidence>
<name>A0A076MTU1_AMYME</name>
<reference evidence="2 3" key="1">
    <citation type="submission" date="2014-07" db="EMBL/GenBank/DDBJ databases">
        <title>Whole Genome Sequence of the Amycolatopsis methanolica 239.</title>
        <authorList>
            <person name="Tang B."/>
        </authorList>
    </citation>
    <scope>NUCLEOTIDE SEQUENCE [LARGE SCALE GENOMIC DNA]</scope>
    <source>
        <strain evidence="2 3">239</strain>
    </source>
</reference>
<feature type="region of interest" description="Disordered" evidence="1">
    <location>
        <begin position="60"/>
        <end position="90"/>
    </location>
</feature>
<dbReference type="RefSeq" id="WP_017983193.1">
    <property type="nucleotide sequence ID" value="NZ_AQUL01000001.1"/>
</dbReference>
<dbReference type="AlphaFoldDB" id="A0A076MTU1"/>
<dbReference type="EMBL" id="CP009110">
    <property type="protein sequence ID" value="AIJ24358.1"/>
    <property type="molecule type" value="Genomic_DNA"/>
</dbReference>